<feature type="region of interest" description="Disordered" evidence="1">
    <location>
        <begin position="175"/>
        <end position="201"/>
    </location>
</feature>
<dbReference type="EMBL" id="AF159689">
    <property type="protein sequence ID" value="AAD42850.1"/>
    <property type="molecule type" value="Genomic_DNA"/>
</dbReference>
<accession>Q9XBQ1</accession>
<dbReference type="AlphaFoldDB" id="Q9XBQ1"/>
<feature type="compositionally biased region" description="Low complexity" evidence="1">
    <location>
        <begin position="179"/>
        <end position="198"/>
    </location>
</feature>
<reference evidence="2" key="1">
    <citation type="submission" date="1999-05" db="EMBL/GenBank/DDBJ databases">
        <title>Sequence Analysis of 13 Eukaryotic-like Protein Ser/Thr Kinases of Myxococcus xanthus, a Developmental Bacterium and Significance of Their Coexistence with Protein His Kinases.</title>
        <authorList>
            <person name="Inouye S."/>
            <person name="Jain R."/>
            <person name="Ueki T."/>
            <person name="Nariya H."/>
            <person name="Xu C."/>
            <person name="Hsu M."/>
            <person name="Munoz-Dorado J."/>
            <person name="Farez-Vidal E."/>
            <person name="Inouye M."/>
        </authorList>
    </citation>
    <scope>NUCLEOTIDE SEQUENCE</scope>
    <source>
        <strain evidence="2">DZF1</strain>
    </source>
</reference>
<feature type="compositionally biased region" description="Low complexity" evidence="1">
    <location>
        <begin position="51"/>
        <end position="63"/>
    </location>
</feature>
<feature type="compositionally biased region" description="Basic and acidic residues" evidence="1">
    <location>
        <begin position="20"/>
        <end position="30"/>
    </location>
</feature>
<feature type="region of interest" description="Disordered" evidence="1">
    <location>
        <begin position="90"/>
        <end position="114"/>
    </location>
</feature>
<sequence length="245" mass="25081">MSPRPGPGAGPAAPAARRAPGHEAVGREGEVALPRGPGDCRLRAGGKRRLAGLPPAVAPAAAGSRDPVNPRPGFHPVPWPRWEWAPAPTAGVPGARRRPGAALAPGAGGRRRRWPAHVFHGQPDAGEEEADLERHDEGVVRERDVRLLAAGEGVALHADDGLGAAIGAPRGWRPAGANAPWRRPSPSFRSARRAASPADGGVPRIFGVTAGAVFHRVHGGLGVVPGPGLCCSTCVARGLPPTRAA</sequence>
<feature type="compositionally biased region" description="Low complexity" evidence="1">
    <location>
        <begin position="90"/>
        <end position="105"/>
    </location>
</feature>
<feature type="region of interest" description="Disordered" evidence="1">
    <location>
        <begin position="1"/>
        <end position="70"/>
    </location>
</feature>
<organism evidence="2">
    <name type="scientific">Myxococcus xanthus</name>
    <dbReference type="NCBI Taxonomy" id="34"/>
    <lineage>
        <taxon>Bacteria</taxon>
        <taxon>Pseudomonadati</taxon>
        <taxon>Myxococcota</taxon>
        <taxon>Myxococcia</taxon>
        <taxon>Myxococcales</taxon>
        <taxon>Cystobacterineae</taxon>
        <taxon>Myxococcaceae</taxon>
        <taxon>Myxococcus</taxon>
    </lineage>
</organism>
<evidence type="ECO:0000256" key="1">
    <source>
        <dbReference type="SAM" id="MobiDB-lite"/>
    </source>
</evidence>
<proteinExistence type="predicted"/>
<protein>
    <submittedName>
        <fullName evidence="2">Uncharacterized protein</fullName>
    </submittedName>
</protein>
<evidence type="ECO:0000313" key="2">
    <source>
        <dbReference type="EMBL" id="AAD42850.1"/>
    </source>
</evidence>
<name>Q9XBQ1_MYXXA</name>